<keyword evidence="1" id="KW-0489">Methyltransferase</keyword>
<dbReference type="PANTHER" id="PTHR13271:SF9">
    <property type="entry name" value="RUBISCO METHYLTRANSFERASE FAMILY PROTEIN"/>
    <property type="match status" value="1"/>
</dbReference>
<proteinExistence type="predicted"/>
<dbReference type="GeneID" id="17038287"/>
<dbReference type="EMBL" id="AGSI01000016">
    <property type="protein sequence ID" value="EIE20311.1"/>
    <property type="molecule type" value="Genomic_DNA"/>
</dbReference>
<dbReference type="Pfam" id="PF13821">
    <property type="entry name" value="DUF4187"/>
    <property type="match status" value="1"/>
</dbReference>
<dbReference type="Proteomes" id="UP000007264">
    <property type="component" value="Unassembled WGS sequence"/>
</dbReference>
<feature type="domain" description="DUF4187" evidence="4">
    <location>
        <begin position="481"/>
        <end position="539"/>
    </location>
</feature>
<dbReference type="Pfam" id="PF09273">
    <property type="entry name" value="Rubis-subs-bind"/>
    <property type="match status" value="1"/>
</dbReference>
<keyword evidence="2" id="KW-0808">Transferase</keyword>
<evidence type="ECO:0000256" key="3">
    <source>
        <dbReference type="ARBA" id="ARBA00022691"/>
    </source>
</evidence>
<dbReference type="InterPro" id="IPR015353">
    <property type="entry name" value="Rubisco_LSMT_subst-bd"/>
</dbReference>
<dbReference type="Gene3D" id="3.90.1410.10">
    <property type="entry name" value="set domain protein methyltransferase, domain 1"/>
    <property type="match status" value="1"/>
</dbReference>
<sequence length="539" mass="60313">MSKAIFTSNNFAMSHEGMVSVPTDHGAPQQGVSIKEVVQEGNTLDVSVAARDLQAGELALRIPDHLVITLDRVFEDESLAELLTTDKLSELACLTLYLMYEKKNGRQSVWYEFIKELDRIQGRGQMGAKSPLLWDEGQVDEYLAGSPLVAEIKERLKGIEKEYAELDTVWFMAGSLFKSYPYDVPTEAFSLKLFRQGFAAVQASVVHLQGVPLSKRFALVPLGPPLLSYSSTAKAMLTYNREAKEVQLAVDRSYTKGEPIEAWCGPQPNRRLLLNYGIVTDNNPHDKMALTVTLPHADPLFQAKRAVLQQNNLSTQQTFQLQRDKGLPELLLPYLRLAHCTDAASLKLATLDTCCAAPISPENERTVLHQLASHLQDRLDRYKTTCEEDEVIIRSTTAGPRQKVAARLLRIEKAILRDAKRRRGVEDLRSDYVTKQAASFADRQAERNLAQARKVCETLDRRKGITENVMWPIEPASDDGEEENEIKEGSWEALQVAEKLADVLSCLRSRHLYCLFCGCAYDSKDAMDAACPGISEDVH</sequence>
<protein>
    <recommendedName>
        <fullName evidence="4">DUF4187 domain-containing protein</fullName>
    </recommendedName>
</protein>
<dbReference type="SUPFAM" id="SSF81822">
    <property type="entry name" value="RuBisCo LSMT C-terminal, substrate-binding domain"/>
    <property type="match status" value="1"/>
</dbReference>
<dbReference type="RefSeq" id="XP_005644855.1">
    <property type="nucleotide sequence ID" value="XM_005644798.1"/>
</dbReference>
<dbReference type="OrthoDB" id="341421at2759"/>
<dbReference type="InterPro" id="IPR025239">
    <property type="entry name" value="DUF4187"/>
</dbReference>
<dbReference type="InterPro" id="IPR036464">
    <property type="entry name" value="Rubisco_LSMT_subst-bd_sf"/>
</dbReference>
<dbReference type="KEGG" id="csl:COCSUDRAFT_48681"/>
<gene>
    <name evidence="5" type="ORF">COCSUDRAFT_48681</name>
</gene>
<dbReference type="PANTHER" id="PTHR13271">
    <property type="entry name" value="UNCHARACTERIZED PUTATIVE METHYLTRANSFERASE"/>
    <property type="match status" value="1"/>
</dbReference>
<comment type="caution">
    <text evidence="5">The sequence shown here is derived from an EMBL/GenBank/DDBJ whole genome shotgun (WGS) entry which is preliminary data.</text>
</comment>
<evidence type="ECO:0000259" key="4">
    <source>
        <dbReference type="SMART" id="SM01173"/>
    </source>
</evidence>
<dbReference type="Gene3D" id="3.90.1420.10">
    <property type="entry name" value="Rubisco LSMT, substrate-binding domain"/>
    <property type="match status" value="1"/>
</dbReference>
<dbReference type="GO" id="GO:0032259">
    <property type="term" value="P:methylation"/>
    <property type="evidence" value="ECO:0007669"/>
    <property type="project" value="UniProtKB-KW"/>
</dbReference>
<evidence type="ECO:0000313" key="5">
    <source>
        <dbReference type="EMBL" id="EIE20311.1"/>
    </source>
</evidence>
<evidence type="ECO:0000256" key="2">
    <source>
        <dbReference type="ARBA" id="ARBA00022679"/>
    </source>
</evidence>
<name>I0YPJ2_COCSC</name>
<accession>I0YPJ2</accession>
<dbReference type="InterPro" id="IPR050600">
    <property type="entry name" value="SETD3_SETD6_MTase"/>
</dbReference>
<dbReference type="InterPro" id="IPR046341">
    <property type="entry name" value="SET_dom_sf"/>
</dbReference>
<keyword evidence="3" id="KW-0949">S-adenosyl-L-methionine</keyword>
<dbReference type="SMART" id="SM01173">
    <property type="entry name" value="DUF4187"/>
    <property type="match status" value="1"/>
</dbReference>
<dbReference type="GO" id="GO:0016279">
    <property type="term" value="F:protein-lysine N-methyltransferase activity"/>
    <property type="evidence" value="ECO:0007669"/>
    <property type="project" value="TreeGrafter"/>
</dbReference>
<keyword evidence="6" id="KW-1185">Reference proteome</keyword>
<evidence type="ECO:0000313" key="6">
    <source>
        <dbReference type="Proteomes" id="UP000007264"/>
    </source>
</evidence>
<dbReference type="AlphaFoldDB" id="I0YPJ2"/>
<dbReference type="SUPFAM" id="SSF82199">
    <property type="entry name" value="SET domain"/>
    <property type="match status" value="1"/>
</dbReference>
<organism evidence="5 6">
    <name type="scientific">Coccomyxa subellipsoidea (strain C-169)</name>
    <name type="common">Green microalga</name>
    <dbReference type="NCBI Taxonomy" id="574566"/>
    <lineage>
        <taxon>Eukaryota</taxon>
        <taxon>Viridiplantae</taxon>
        <taxon>Chlorophyta</taxon>
        <taxon>core chlorophytes</taxon>
        <taxon>Trebouxiophyceae</taxon>
        <taxon>Trebouxiophyceae incertae sedis</taxon>
        <taxon>Coccomyxaceae</taxon>
        <taxon>Coccomyxa</taxon>
        <taxon>Coccomyxa subellipsoidea</taxon>
    </lineage>
</organism>
<dbReference type="eggNOG" id="KOG1337">
    <property type="taxonomic scope" value="Eukaryota"/>
</dbReference>
<evidence type="ECO:0000256" key="1">
    <source>
        <dbReference type="ARBA" id="ARBA00022603"/>
    </source>
</evidence>
<reference evidence="5 6" key="1">
    <citation type="journal article" date="2012" name="Genome Biol.">
        <title>The genome of the polar eukaryotic microalga coccomyxa subellipsoidea reveals traits of cold adaptation.</title>
        <authorList>
            <person name="Blanc G."/>
            <person name="Agarkova I."/>
            <person name="Grimwood J."/>
            <person name="Kuo A."/>
            <person name="Brueggeman A."/>
            <person name="Dunigan D."/>
            <person name="Gurnon J."/>
            <person name="Ladunga I."/>
            <person name="Lindquist E."/>
            <person name="Lucas S."/>
            <person name="Pangilinan J."/>
            <person name="Proschold T."/>
            <person name="Salamov A."/>
            <person name="Schmutz J."/>
            <person name="Weeks D."/>
            <person name="Yamada T."/>
            <person name="Claverie J.M."/>
            <person name="Grigoriev I."/>
            <person name="Van Etten J."/>
            <person name="Lomsadze A."/>
            <person name="Borodovsky M."/>
        </authorList>
    </citation>
    <scope>NUCLEOTIDE SEQUENCE [LARGE SCALE GENOMIC DNA]</scope>
    <source>
        <strain evidence="5 6">C-169</strain>
    </source>
</reference>